<dbReference type="AlphaFoldDB" id="A0A087GWP9"/>
<dbReference type="Proteomes" id="UP000029120">
    <property type="component" value="Chromosome 5"/>
</dbReference>
<reference evidence="2" key="1">
    <citation type="journal article" date="2015" name="Nat. Plants">
        <title>Genome expansion of Arabis alpina linked with retrotransposition and reduced symmetric DNA methylation.</title>
        <authorList>
            <person name="Willing E.M."/>
            <person name="Rawat V."/>
            <person name="Mandakova T."/>
            <person name="Maumus F."/>
            <person name="James G.V."/>
            <person name="Nordstroem K.J."/>
            <person name="Becker C."/>
            <person name="Warthmann N."/>
            <person name="Chica C."/>
            <person name="Szarzynska B."/>
            <person name="Zytnicki M."/>
            <person name="Albani M.C."/>
            <person name="Kiefer C."/>
            <person name="Bergonzi S."/>
            <person name="Castaings L."/>
            <person name="Mateos J.L."/>
            <person name="Berns M.C."/>
            <person name="Bujdoso N."/>
            <person name="Piofczyk T."/>
            <person name="de Lorenzo L."/>
            <person name="Barrero-Sicilia C."/>
            <person name="Mateos I."/>
            <person name="Piednoel M."/>
            <person name="Hagmann J."/>
            <person name="Chen-Min-Tao R."/>
            <person name="Iglesias-Fernandez R."/>
            <person name="Schuster S.C."/>
            <person name="Alonso-Blanco C."/>
            <person name="Roudier F."/>
            <person name="Carbonero P."/>
            <person name="Paz-Ares J."/>
            <person name="Davis S.J."/>
            <person name="Pecinka A."/>
            <person name="Quesneville H."/>
            <person name="Colot V."/>
            <person name="Lysak M.A."/>
            <person name="Weigel D."/>
            <person name="Coupland G."/>
            <person name="Schneeberger K."/>
        </authorList>
    </citation>
    <scope>NUCLEOTIDE SEQUENCE [LARGE SCALE GENOMIC DNA]</scope>
    <source>
        <strain evidence="2">cv. Pajares</strain>
    </source>
</reference>
<name>A0A087GWP9_ARAAL</name>
<sequence length="37" mass="4213">MFIVSFDMIHEIDTQVMRRVDISSPSLKKKGGGEKMT</sequence>
<proteinExistence type="predicted"/>
<keyword evidence="2" id="KW-1185">Reference proteome</keyword>
<accession>A0A087GWP9</accession>
<evidence type="ECO:0000313" key="1">
    <source>
        <dbReference type="EMBL" id="KFK34301.1"/>
    </source>
</evidence>
<protein>
    <submittedName>
        <fullName evidence="1">Uncharacterized protein</fullName>
    </submittedName>
</protein>
<dbReference type="EMBL" id="CM002873">
    <property type="protein sequence ID" value="KFK34301.1"/>
    <property type="molecule type" value="Genomic_DNA"/>
</dbReference>
<organism evidence="1 2">
    <name type="scientific">Arabis alpina</name>
    <name type="common">Alpine rock-cress</name>
    <dbReference type="NCBI Taxonomy" id="50452"/>
    <lineage>
        <taxon>Eukaryota</taxon>
        <taxon>Viridiplantae</taxon>
        <taxon>Streptophyta</taxon>
        <taxon>Embryophyta</taxon>
        <taxon>Tracheophyta</taxon>
        <taxon>Spermatophyta</taxon>
        <taxon>Magnoliopsida</taxon>
        <taxon>eudicotyledons</taxon>
        <taxon>Gunneridae</taxon>
        <taxon>Pentapetalae</taxon>
        <taxon>rosids</taxon>
        <taxon>malvids</taxon>
        <taxon>Brassicales</taxon>
        <taxon>Brassicaceae</taxon>
        <taxon>Arabideae</taxon>
        <taxon>Arabis</taxon>
    </lineage>
</organism>
<dbReference type="Gramene" id="KFK34301">
    <property type="protein sequence ID" value="KFK34301"/>
    <property type="gene ID" value="AALP_AA5G127300"/>
</dbReference>
<gene>
    <name evidence="1" type="ordered locus">AALP_Aa5g127300</name>
</gene>
<evidence type="ECO:0000313" key="2">
    <source>
        <dbReference type="Proteomes" id="UP000029120"/>
    </source>
</evidence>